<evidence type="ECO:0000256" key="2">
    <source>
        <dbReference type="SAM" id="SignalP"/>
    </source>
</evidence>
<dbReference type="GO" id="GO:0009567">
    <property type="term" value="P:double fertilization forming a zygote and endosperm"/>
    <property type="evidence" value="ECO:0007669"/>
    <property type="project" value="TreeGrafter"/>
</dbReference>
<proteinExistence type="predicted"/>
<dbReference type="PANTHER" id="PTHR31181">
    <property type="entry name" value="EGG CELL-SECRETED PROTEIN 1.4"/>
    <property type="match status" value="1"/>
</dbReference>
<dbReference type="GO" id="GO:0031982">
    <property type="term" value="C:vesicle"/>
    <property type="evidence" value="ECO:0007669"/>
    <property type="project" value="TreeGrafter"/>
</dbReference>
<dbReference type="GO" id="GO:0005576">
    <property type="term" value="C:extracellular region"/>
    <property type="evidence" value="ECO:0007669"/>
    <property type="project" value="TreeGrafter"/>
</dbReference>
<dbReference type="GO" id="GO:0080155">
    <property type="term" value="P:regulation of double fertilization forming a zygote and endosperm"/>
    <property type="evidence" value="ECO:0007669"/>
    <property type="project" value="TreeGrafter"/>
</dbReference>
<keyword evidence="4" id="KW-0472">Membrane</keyword>
<protein>
    <submittedName>
        <fullName evidence="4">Putative UPF0463 transmembrane protein C6orf35</fullName>
    </submittedName>
</protein>
<dbReference type="InterPro" id="IPR008502">
    <property type="entry name" value="Prolamin-like"/>
</dbReference>
<dbReference type="Proteomes" id="UP000593562">
    <property type="component" value="Unassembled WGS sequence"/>
</dbReference>
<dbReference type="GO" id="GO:2000008">
    <property type="term" value="P:regulation of protein localization to cell surface"/>
    <property type="evidence" value="ECO:0007669"/>
    <property type="project" value="TreeGrafter"/>
</dbReference>
<dbReference type="AlphaFoldDB" id="A0A7J7D7K3"/>
<comment type="caution">
    <text evidence="4">The sequence shown here is derived from an EMBL/GenBank/DDBJ whole genome shotgun (WGS) entry which is preliminary data.</text>
</comment>
<evidence type="ECO:0000313" key="4">
    <source>
        <dbReference type="EMBL" id="KAF5742026.1"/>
    </source>
</evidence>
<dbReference type="InParanoid" id="A0A7J7D7K3"/>
<dbReference type="EMBL" id="JAAARO010000009">
    <property type="protein sequence ID" value="KAF5742026.1"/>
    <property type="molecule type" value="Genomic_DNA"/>
</dbReference>
<organism evidence="4 5">
    <name type="scientific">Tripterygium wilfordii</name>
    <name type="common">Thunder God vine</name>
    <dbReference type="NCBI Taxonomy" id="458696"/>
    <lineage>
        <taxon>Eukaryota</taxon>
        <taxon>Viridiplantae</taxon>
        <taxon>Streptophyta</taxon>
        <taxon>Embryophyta</taxon>
        <taxon>Tracheophyta</taxon>
        <taxon>Spermatophyta</taxon>
        <taxon>Magnoliopsida</taxon>
        <taxon>eudicotyledons</taxon>
        <taxon>Gunneridae</taxon>
        <taxon>Pentapetalae</taxon>
        <taxon>rosids</taxon>
        <taxon>fabids</taxon>
        <taxon>Celastrales</taxon>
        <taxon>Celastraceae</taxon>
        <taxon>Tripterygium</taxon>
    </lineage>
</organism>
<keyword evidence="4" id="KW-0812">Transmembrane</keyword>
<feature type="signal peptide" evidence="2">
    <location>
        <begin position="1"/>
        <end position="30"/>
    </location>
</feature>
<evidence type="ECO:0000313" key="5">
    <source>
        <dbReference type="Proteomes" id="UP000593562"/>
    </source>
</evidence>
<keyword evidence="5" id="KW-1185">Reference proteome</keyword>
<reference evidence="4 5" key="1">
    <citation type="journal article" date="2020" name="Nat. Commun.">
        <title>Genome of Tripterygium wilfordii and identification of cytochrome P450 involved in triptolide biosynthesis.</title>
        <authorList>
            <person name="Tu L."/>
            <person name="Su P."/>
            <person name="Zhang Z."/>
            <person name="Gao L."/>
            <person name="Wang J."/>
            <person name="Hu T."/>
            <person name="Zhou J."/>
            <person name="Zhang Y."/>
            <person name="Zhao Y."/>
            <person name="Liu Y."/>
            <person name="Song Y."/>
            <person name="Tong Y."/>
            <person name="Lu Y."/>
            <person name="Yang J."/>
            <person name="Xu C."/>
            <person name="Jia M."/>
            <person name="Peters R.J."/>
            <person name="Huang L."/>
            <person name="Gao W."/>
        </authorList>
    </citation>
    <scope>NUCLEOTIDE SEQUENCE [LARGE SCALE GENOMIC DNA]</scope>
    <source>
        <strain evidence="5">cv. XIE 37</strain>
        <tissue evidence="4">Leaf</tissue>
    </source>
</reference>
<evidence type="ECO:0000259" key="3">
    <source>
        <dbReference type="Pfam" id="PF05617"/>
    </source>
</evidence>
<dbReference type="PANTHER" id="PTHR31181:SF67">
    <property type="entry name" value="PROLAMIN-LIKE PROTEIN (DUF1278)"/>
    <property type="match status" value="1"/>
</dbReference>
<gene>
    <name evidence="4" type="ORF">HS088_TW09G00065</name>
</gene>
<accession>A0A7J7D7K3</accession>
<evidence type="ECO:0000256" key="1">
    <source>
        <dbReference type="ARBA" id="ARBA00022729"/>
    </source>
</evidence>
<feature type="chain" id="PRO_5029576848" evidence="2">
    <location>
        <begin position="31"/>
        <end position="111"/>
    </location>
</feature>
<feature type="domain" description="Prolamin-like" evidence="3">
    <location>
        <begin position="46"/>
        <end position="107"/>
    </location>
</feature>
<dbReference type="Pfam" id="PF05617">
    <property type="entry name" value="Prolamin_like"/>
    <property type="match status" value="1"/>
</dbReference>
<keyword evidence="1 2" id="KW-0732">Signal</keyword>
<sequence length="111" mass="11808">MAGTVPTKKTLNMVLLTISCIAILVSAGLAYETPPFILPGVPEIVECWLSLTSIEGCVAEIYKLLVGGKIGVVGPDCCNAVTEIKDKCWPKMFPFSPVFPPLLHNSCAKSA</sequence>
<name>A0A7J7D7K3_TRIWF</name>